<sequence>MKLTRIGTNYVIQIKNTETLSPSIEEKGINSVKFIEDNGKKLELVISDNLSYEELAGAIAGMHGIVGYKYFAMFENEQHIAKNKLKDYNDFEFYDINSFLFEDIARVVKAKEKIYLTIILSDFSLTTFELAFKKTAIQPNNGSGGAEFWKVRNKFQGFSVTNIDTQKQIQNQKETFQAATFLSIALMNKNQYYFPLPLKKPEFEYEDSIMAYNALSSRQELQTATKALGAIYEWRKSFNDPDWLSYLTLDMNSLDIDDAFDTDMLNDADEFDEYKKYLENKKVIEDLREIEQKQRNKHFVDDEELNIPSEPFSFEDIKKIKSEFLGQLTKMISDLNLDENEVRKMLEDFTFDVGNPASDKNNSFNITKEEKESFINEVLEKYKELQQDVMNPKKTSKNSNDSNHDEIN</sequence>
<keyword evidence="3" id="KW-1185">Reference proteome</keyword>
<dbReference type="RefSeq" id="WP_004424979.1">
    <property type="nucleotide sequence ID" value="NZ_AORI01000011.1"/>
</dbReference>
<feature type="region of interest" description="Disordered" evidence="1">
    <location>
        <begin position="385"/>
        <end position="408"/>
    </location>
</feature>
<dbReference type="OrthoDB" id="396011at2"/>
<evidence type="ECO:0000256" key="1">
    <source>
        <dbReference type="SAM" id="MobiDB-lite"/>
    </source>
</evidence>
<gene>
    <name evidence="2" type="ORF">MAU_5130</name>
</gene>
<dbReference type="PATRIC" id="fig|1188233.3.peg.497"/>
<protein>
    <submittedName>
        <fullName evidence="2">Uncharacterized protein</fullName>
    </submittedName>
</protein>
<dbReference type="eggNOG" id="ENOG5030MZJ">
    <property type="taxonomic scope" value="Bacteria"/>
</dbReference>
<reference evidence="2 3" key="1">
    <citation type="journal article" date="2013" name="Genome Announc.">
        <title>Draft Genome Sequences of Mycoplasma auris and Mycoplasma yeatsii, Two Species of the Ear Canal of Caprinae.</title>
        <authorList>
            <person name="Dordet-Frisoni E."/>
            <person name="Baranowski E."/>
            <person name="Barre A."/>
            <person name="Blanchard A."/>
            <person name="Breton M."/>
            <person name="Couture C."/>
            <person name="Dupuy V."/>
            <person name="Gaurivaud P."/>
            <person name="Jacob D."/>
            <person name="Lemaitre C."/>
            <person name="Manso-Silvan L."/>
            <person name="Nikolski M."/>
            <person name="Nouvel L.X."/>
            <person name="Poumarat F."/>
            <person name="Sirand-Pugnet P."/>
            <person name="Thebault P."/>
            <person name="Theil S."/>
            <person name="Thiaucourt F."/>
            <person name="Citti C."/>
            <person name="Tardy F."/>
        </authorList>
    </citation>
    <scope>NUCLEOTIDE SEQUENCE [LARGE SCALE GENOMIC DNA]</scope>
    <source>
        <strain evidence="2 3">15026</strain>
    </source>
</reference>
<accession>N9TRN5</accession>
<dbReference type="STRING" id="1188233.MAU_5130"/>
<comment type="caution">
    <text evidence="2">The sequence shown here is derived from an EMBL/GenBank/DDBJ whole genome shotgun (WGS) entry which is preliminary data.</text>
</comment>
<evidence type="ECO:0000313" key="2">
    <source>
        <dbReference type="EMBL" id="ENY68715.1"/>
    </source>
</evidence>
<organism evidence="2 3">
    <name type="scientific">Metamycoplasma auris 15026</name>
    <dbReference type="NCBI Taxonomy" id="1188233"/>
    <lineage>
        <taxon>Bacteria</taxon>
        <taxon>Bacillati</taxon>
        <taxon>Mycoplasmatota</taxon>
        <taxon>Mycoplasmoidales</taxon>
        <taxon>Metamycoplasmataceae</taxon>
        <taxon>Metamycoplasma</taxon>
    </lineage>
</organism>
<name>N9TRN5_9BACT</name>
<dbReference type="EMBL" id="AORI01000011">
    <property type="protein sequence ID" value="ENY68715.1"/>
    <property type="molecule type" value="Genomic_DNA"/>
</dbReference>
<dbReference type="AlphaFoldDB" id="N9TRN5"/>
<dbReference type="Proteomes" id="UP000013131">
    <property type="component" value="Unassembled WGS sequence"/>
</dbReference>
<evidence type="ECO:0000313" key="3">
    <source>
        <dbReference type="Proteomes" id="UP000013131"/>
    </source>
</evidence>
<proteinExistence type="predicted"/>